<dbReference type="STRING" id="698757.Pogu_0577"/>
<proteinExistence type="predicted"/>
<keyword evidence="1" id="KW-0812">Transmembrane</keyword>
<feature type="transmembrane region" description="Helical" evidence="1">
    <location>
        <begin position="79"/>
        <end position="105"/>
    </location>
</feature>
<sequence length="112" mass="12451">MSRWAKYLGLAIPLLGIMSPWHIVNAAALPLVGGLIYGYLAEKRRHVALSPAAALVPVALVLLYYALTNAARLARFLEIFPIFALLWVLFWVVFFTMGATAGYILRHRPVKS</sequence>
<organism evidence="2 3">
    <name type="scientific">Pyrobaculum oguniense (strain DSM 13380 / JCM 10595 / TE7)</name>
    <dbReference type="NCBI Taxonomy" id="698757"/>
    <lineage>
        <taxon>Archaea</taxon>
        <taxon>Thermoproteota</taxon>
        <taxon>Thermoprotei</taxon>
        <taxon>Thermoproteales</taxon>
        <taxon>Thermoproteaceae</taxon>
        <taxon>Pyrobaculum</taxon>
    </lineage>
</organism>
<name>H6Q7U7_PYROT</name>
<dbReference type="Proteomes" id="UP000009062">
    <property type="component" value="Chromosome"/>
</dbReference>
<gene>
    <name evidence="2" type="ordered locus">Pogu_0577</name>
</gene>
<evidence type="ECO:0000313" key="2">
    <source>
        <dbReference type="EMBL" id="AFA38604.1"/>
    </source>
</evidence>
<dbReference type="AlphaFoldDB" id="H6Q7U7"/>
<protein>
    <submittedName>
        <fullName evidence="2">Uncharacterized protein</fullName>
    </submittedName>
</protein>
<feature type="transmembrane region" description="Helical" evidence="1">
    <location>
        <begin position="20"/>
        <end position="40"/>
    </location>
</feature>
<keyword evidence="1" id="KW-0472">Membrane</keyword>
<feature type="transmembrane region" description="Helical" evidence="1">
    <location>
        <begin position="47"/>
        <end position="67"/>
    </location>
</feature>
<dbReference type="HOGENOM" id="CLU_2165364_0_0_2"/>
<evidence type="ECO:0000313" key="3">
    <source>
        <dbReference type="Proteomes" id="UP000009062"/>
    </source>
</evidence>
<dbReference type="KEGG" id="pog:Pogu_0577"/>
<keyword evidence="1" id="KW-1133">Transmembrane helix</keyword>
<keyword evidence="3" id="KW-1185">Reference proteome</keyword>
<dbReference type="EMBL" id="CP003316">
    <property type="protein sequence ID" value="AFA38604.1"/>
    <property type="molecule type" value="Genomic_DNA"/>
</dbReference>
<evidence type="ECO:0000256" key="1">
    <source>
        <dbReference type="SAM" id="Phobius"/>
    </source>
</evidence>
<accession>H6Q7U7</accession>
<dbReference type="eggNOG" id="arCOG07062">
    <property type="taxonomic scope" value="Archaea"/>
</dbReference>
<reference evidence="2 3" key="1">
    <citation type="journal article" date="2012" name="Stand. Genomic Sci.">
        <title>Complete genome sequence of Pyrobaculum oguniense.</title>
        <authorList>
            <person name="Bernick D.L."/>
            <person name="Karplus K."/>
            <person name="Lui L.M."/>
            <person name="Coker J.K."/>
            <person name="Murphy J.N."/>
            <person name="Chan P.P."/>
            <person name="Cozen A.E."/>
            <person name="Lowe T.M."/>
        </authorList>
    </citation>
    <scope>NUCLEOTIDE SEQUENCE [LARGE SCALE GENOMIC DNA]</scope>
    <source>
        <strain evidence="2 3">TE7</strain>
    </source>
</reference>